<evidence type="ECO:0000313" key="5">
    <source>
        <dbReference type="Proteomes" id="UP001482620"/>
    </source>
</evidence>
<evidence type="ECO:0000259" key="2">
    <source>
        <dbReference type="SMART" id="SM00477"/>
    </source>
</evidence>
<keyword evidence="5" id="KW-1185">Reference proteome</keyword>
<feature type="domain" description="ENPP1-3/EXOG-like endonuclease/phosphodiesterase" evidence="2">
    <location>
        <begin position="59"/>
        <end position="258"/>
    </location>
</feature>
<dbReference type="SMART" id="SM00477">
    <property type="entry name" value="NUC"/>
    <property type="match status" value="1"/>
</dbReference>
<evidence type="ECO:0000256" key="1">
    <source>
        <dbReference type="SAM" id="SignalP"/>
    </source>
</evidence>
<dbReference type="PROSITE" id="PS51257">
    <property type="entry name" value="PROKAR_LIPOPROTEIN"/>
    <property type="match status" value="1"/>
</dbReference>
<dbReference type="InterPro" id="IPR044929">
    <property type="entry name" value="DNA/RNA_non-sp_Endonuclease_sf"/>
</dbReference>
<protein>
    <recommendedName>
        <fullName evidence="6">Endonuclease domain-containing 1 protein</fullName>
    </recommendedName>
</protein>
<comment type="caution">
    <text evidence="4">The sequence shown here is derived from an EMBL/GenBank/DDBJ whole genome shotgun (WGS) entry which is preliminary data.</text>
</comment>
<dbReference type="InterPro" id="IPR020821">
    <property type="entry name" value="ENPP1-3/EXOG-like_nuc-like"/>
</dbReference>
<keyword evidence="1" id="KW-0732">Signal</keyword>
<evidence type="ECO:0000259" key="3">
    <source>
        <dbReference type="SMART" id="SM00892"/>
    </source>
</evidence>
<feature type="domain" description="DNA/RNA non-specific endonuclease/pyrophosphatase/phosphodiesterase" evidence="3">
    <location>
        <begin position="58"/>
        <end position="258"/>
    </location>
</feature>
<dbReference type="Proteomes" id="UP001482620">
    <property type="component" value="Unassembled WGS sequence"/>
</dbReference>
<sequence length="302" mass="34337">MDRVSAAPVLFLLSCFFGMVSGLLSNDFSECKEFFYHGIPPQGITGQEYQPICQKFKNKYRFATLYHRNHRVALYSAYKVSLLKETFEEEWMFEPQLNGEGNDAEMQPLKKSDTFDNQASLQDYVESFYTKGHLAPKLHQGTTDDKLATYTLTNIVPQREGSNAGTWNNLEEEISKRKGSCTGEMYVITGTIPFESNSEAPSIFKKMNNKVYAPEYIWSAYCCTHFTEMEGDVFPTYAAVGRNYPDSTNDIVPKNPNVKGTTLGYDVKKMPLNDLEDILSKKLNIQSSSEKITLFYNDCKAN</sequence>
<gene>
    <name evidence="4" type="ORF">ILYODFUR_013021</name>
</gene>
<dbReference type="Pfam" id="PF01223">
    <property type="entry name" value="Endonuclease_NS"/>
    <property type="match status" value="1"/>
</dbReference>
<evidence type="ECO:0000313" key="4">
    <source>
        <dbReference type="EMBL" id="MEQ2224992.1"/>
    </source>
</evidence>
<dbReference type="Gene3D" id="3.40.570.10">
    <property type="entry name" value="Extracellular Endonuclease, subunit A"/>
    <property type="match status" value="1"/>
</dbReference>
<dbReference type="InterPro" id="IPR044925">
    <property type="entry name" value="His-Me_finger_sf"/>
</dbReference>
<dbReference type="InterPro" id="IPR001604">
    <property type="entry name" value="Endo_G_ENPP1-like_dom"/>
</dbReference>
<feature type="chain" id="PRO_5047497181" description="Endonuclease domain-containing 1 protein" evidence="1">
    <location>
        <begin position="23"/>
        <end position="302"/>
    </location>
</feature>
<accession>A0ABV0T089</accession>
<dbReference type="EMBL" id="JAHRIQ010012629">
    <property type="protein sequence ID" value="MEQ2224992.1"/>
    <property type="molecule type" value="Genomic_DNA"/>
</dbReference>
<name>A0ABV0T089_9TELE</name>
<dbReference type="PANTHER" id="PTHR21472:SF18">
    <property type="entry name" value="ENDONUCLEASE DOMAIN-CONTAINING 1 PROTEIN"/>
    <property type="match status" value="1"/>
</dbReference>
<feature type="signal peptide" evidence="1">
    <location>
        <begin position="1"/>
        <end position="22"/>
    </location>
</feature>
<dbReference type="SMART" id="SM00892">
    <property type="entry name" value="Endonuclease_NS"/>
    <property type="match status" value="1"/>
</dbReference>
<organism evidence="4 5">
    <name type="scientific">Ilyodon furcidens</name>
    <name type="common">goldbreast splitfin</name>
    <dbReference type="NCBI Taxonomy" id="33524"/>
    <lineage>
        <taxon>Eukaryota</taxon>
        <taxon>Metazoa</taxon>
        <taxon>Chordata</taxon>
        <taxon>Craniata</taxon>
        <taxon>Vertebrata</taxon>
        <taxon>Euteleostomi</taxon>
        <taxon>Actinopterygii</taxon>
        <taxon>Neopterygii</taxon>
        <taxon>Teleostei</taxon>
        <taxon>Neoteleostei</taxon>
        <taxon>Acanthomorphata</taxon>
        <taxon>Ovalentaria</taxon>
        <taxon>Atherinomorphae</taxon>
        <taxon>Cyprinodontiformes</taxon>
        <taxon>Goodeidae</taxon>
        <taxon>Ilyodon</taxon>
    </lineage>
</organism>
<dbReference type="PANTHER" id="PTHR21472">
    <property type="entry name" value="ENDONUCLEASE DOMAIN-CONTAINING 1 PROTEIN ENDOD1"/>
    <property type="match status" value="1"/>
</dbReference>
<dbReference type="SUPFAM" id="SSF54060">
    <property type="entry name" value="His-Me finger endonucleases"/>
    <property type="match status" value="1"/>
</dbReference>
<reference evidence="4 5" key="1">
    <citation type="submission" date="2021-06" db="EMBL/GenBank/DDBJ databases">
        <authorList>
            <person name="Palmer J.M."/>
        </authorList>
    </citation>
    <scope>NUCLEOTIDE SEQUENCE [LARGE SCALE GENOMIC DNA]</scope>
    <source>
        <strain evidence="5">if_2019</strain>
        <tissue evidence="4">Muscle</tissue>
    </source>
</reference>
<dbReference type="InterPro" id="IPR039015">
    <property type="entry name" value="ENDOD1"/>
</dbReference>
<evidence type="ECO:0008006" key="6">
    <source>
        <dbReference type="Google" id="ProtNLM"/>
    </source>
</evidence>
<proteinExistence type="predicted"/>